<dbReference type="Proteomes" id="UP000724874">
    <property type="component" value="Unassembled WGS sequence"/>
</dbReference>
<dbReference type="EMBL" id="JADNYJ010000389">
    <property type="protein sequence ID" value="KAF8869971.1"/>
    <property type="molecule type" value="Genomic_DNA"/>
</dbReference>
<reference evidence="1" key="1">
    <citation type="submission" date="2020-11" db="EMBL/GenBank/DDBJ databases">
        <authorList>
            <consortium name="DOE Joint Genome Institute"/>
            <person name="Ahrendt S."/>
            <person name="Riley R."/>
            <person name="Andreopoulos W."/>
            <person name="LaButti K."/>
            <person name="Pangilinan J."/>
            <person name="Ruiz-duenas F.J."/>
            <person name="Barrasa J.M."/>
            <person name="Sanchez-Garcia M."/>
            <person name="Camarero S."/>
            <person name="Miyauchi S."/>
            <person name="Serrano A."/>
            <person name="Linde D."/>
            <person name="Babiker R."/>
            <person name="Drula E."/>
            <person name="Ayuso-Fernandez I."/>
            <person name="Pacheco R."/>
            <person name="Padilla G."/>
            <person name="Ferreira P."/>
            <person name="Barriuso J."/>
            <person name="Kellner H."/>
            <person name="Castanera R."/>
            <person name="Alfaro M."/>
            <person name="Ramirez L."/>
            <person name="Pisabarro A.G."/>
            <person name="Kuo A."/>
            <person name="Tritt A."/>
            <person name="Lipzen A."/>
            <person name="He G."/>
            <person name="Yan M."/>
            <person name="Ng V."/>
            <person name="Cullen D."/>
            <person name="Martin F."/>
            <person name="Rosso M.-N."/>
            <person name="Henrissat B."/>
            <person name="Hibbett D."/>
            <person name="Martinez A.T."/>
            <person name="Grigoriev I.V."/>
        </authorList>
    </citation>
    <scope>NUCLEOTIDE SEQUENCE</scope>
    <source>
        <strain evidence="1">AH 44721</strain>
    </source>
</reference>
<sequence>MEASNSIAHAVKTFIQDITILPINKPIDNILENALVAEHEIRLLFGSDLYNPQLQDLYLGLIDIFSLHPATRRTHSRNVQPNTPEYSNNYIFPVIVPSRRLDLMPSTVFSIEVFRRHWDVFTHGALSKMKEKDWENVVAAGGSILACLMAPYPKVDSAKSLNEYYQSAVYGSCDIDLFLWGLSTKQAEAKMIDIYQAVCAAAPWYVTCIRKANTVSIHSRQVWVNPRSLAALIHQANTIDIYDRDLHVLPKGLAHLLAHEAIYNNHHHYHHLRFLNERNPNPPPIAKDGDVVDQCRNNYDNDVEWAVIPYGKHWDADLWINSKYYLPNIENEFIPHRHVFFAGTMQQCLGTFCPDCDPSKDTADSSYGPGSGIYIKGPINLSISETGPKKPTNVPQIRMNRCLVGLNQNLQFGMGEPSLMFKLITSGAQAKKFFGMSNRSPGTPPRRDLRVIV</sequence>
<gene>
    <name evidence="1" type="ORF">CPB84DRAFT_1754730</name>
</gene>
<organism evidence="1 2">
    <name type="scientific">Gymnopilus junonius</name>
    <name type="common">Spectacular rustgill mushroom</name>
    <name type="synonym">Gymnopilus spectabilis subsp. junonius</name>
    <dbReference type="NCBI Taxonomy" id="109634"/>
    <lineage>
        <taxon>Eukaryota</taxon>
        <taxon>Fungi</taxon>
        <taxon>Dikarya</taxon>
        <taxon>Basidiomycota</taxon>
        <taxon>Agaricomycotina</taxon>
        <taxon>Agaricomycetes</taxon>
        <taxon>Agaricomycetidae</taxon>
        <taxon>Agaricales</taxon>
        <taxon>Agaricineae</taxon>
        <taxon>Hymenogastraceae</taxon>
        <taxon>Gymnopilus</taxon>
    </lineage>
</organism>
<dbReference type="OrthoDB" id="539213at2759"/>
<evidence type="ECO:0000313" key="1">
    <source>
        <dbReference type="EMBL" id="KAF8869971.1"/>
    </source>
</evidence>
<protein>
    <submittedName>
        <fullName evidence="1">Uncharacterized protein</fullName>
    </submittedName>
</protein>
<accession>A0A9P5N7M5</accession>
<name>A0A9P5N7M5_GYMJU</name>
<evidence type="ECO:0000313" key="2">
    <source>
        <dbReference type="Proteomes" id="UP000724874"/>
    </source>
</evidence>
<keyword evidence="2" id="KW-1185">Reference proteome</keyword>
<proteinExistence type="predicted"/>
<dbReference type="AlphaFoldDB" id="A0A9P5N7M5"/>
<comment type="caution">
    <text evidence="1">The sequence shown here is derived from an EMBL/GenBank/DDBJ whole genome shotgun (WGS) entry which is preliminary data.</text>
</comment>